<dbReference type="InterPro" id="IPR003661">
    <property type="entry name" value="HisK_dim/P_dom"/>
</dbReference>
<accession>A0A553CTB3</accession>
<gene>
    <name evidence="11" type="ORF">FNW17_00835</name>
</gene>
<dbReference type="RefSeq" id="WP_144070653.1">
    <property type="nucleotide sequence ID" value="NZ_VJZR01000001.1"/>
</dbReference>
<evidence type="ECO:0000256" key="2">
    <source>
        <dbReference type="ARBA" id="ARBA00012438"/>
    </source>
</evidence>
<dbReference type="InterPro" id="IPR050736">
    <property type="entry name" value="Sensor_HK_Regulatory"/>
</dbReference>
<evidence type="ECO:0000313" key="12">
    <source>
        <dbReference type="Proteomes" id="UP000318585"/>
    </source>
</evidence>
<dbReference type="SMART" id="SM00387">
    <property type="entry name" value="HATPase_c"/>
    <property type="match status" value="1"/>
</dbReference>
<dbReference type="InterPro" id="IPR000700">
    <property type="entry name" value="PAS-assoc_C"/>
</dbReference>
<dbReference type="SMART" id="SM00091">
    <property type="entry name" value="PAS"/>
    <property type="match status" value="1"/>
</dbReference>
<keyword evidence="12" id="KW-1185">Reference proteome</keyword>
<dbReference type="Pfam" id="PF13426">
    <property type="entry name" value="PAS_9"/>
    <property type="match status" value="1"/>
</dbReference>
<dbReference type="InterPro" id="IPR035965">
    <property type="entry name" value="PAS-like_dom_sf"/>
</dbReference>
<dbReference type="EC" id="2.7.13.3" evidence="2"/>
<dbReference type="SUPFAM" id="SSF47384">
    <property type="entry name" value="Homodimeric domain of signal transducing histidine kinase"/>
    <property type="match status" value="1"/>
</dbReference>
<feature type="domain" description="Histidine kinase" evidence="8">
    <location>
        <begin position="174"/>
        <end position="393"/>
    </location>
</feature>
<proteinExistence type="predicted"/>
<dbReference type="InterPro" id="IPR036097">
    <property type="entry name" value="HisK_dim/P_sf"/>
</dbReference>
<evidence type="ECO:0000256" key="3">
    <source>
        <dbReference type="ARBA" id="ARBA00022553"/>
    </source>
</evidence>
<evidence type="ECO:0000256" key="5">
    <source>
        <dbReference type="ARBA" id="ARBA00022777"/>
    </source>
</evidence>
<comment type="caution">
    <text evidence="11">The sequence shown here is derived from an EMBL/GenBank/DDBJ whole genome shotgun (WGS) entry which is preliminary data.</text>
</comment>
<keyword evidence="5 11" id="KW-0418">Kinase</keyword>
<dbReference type="PANTHER" id="PTHR43711">
    <property type="entry name" value="TWO-COMPONENT HISTIDINE KINASE"/>
    <property type="match status" value="1"/>
</dbReference>
<evidence type="ECO:0000259" key="9">
    <source>
        <dbReference type="PROSITE" id="PS50112"/>
    </source>
</evidence>
<feature type="domain" description="PAC" evidence="10">
    <location>
        <begin position="76"/>
        <end position="128"/>
    </location>
</feature>
<feature type="coiled-coil region" evidence="7">
    <location>
        <begin position="119"/>
        <end position="146"/>
    </location>
</feature>
<evidence type="ECO:0000313" key="11">
    <source>
        <dbReference type="EMBL" id="TRX23753.1"/>
    </source>
</evidence>
<dbReference type="NCBIfam" id="TIGR00229">
    <property type="entry name" value="sensory_box"/>
    <property type="match status" value="1"/>
</dbReference>
<dbReference type="InterPro" id="IPR000014">
    <property type="entry name" value="PAS"/>
</dbReference>
<dbReference type="Pfam" id="PF02518">
    <property type="entry name" value="HATPase_c"/>
    <property type="match status" value="1"/>
</dbReference>
<dbReference type="PROSITE" id="PS50109">
    <property type="entry name" value="HIS_KIN"/>
    <property type="match status" value="1"/>
</dbReference>
<evidence type="ECO:0000256" key="4">
    <source>
        <dbReference type="ARBA" id="ARBA00022679"/>
    </source>
</evidence>
<dbReference type="OrthoDB" id="9781208at2"/>
<dbReference type="InterPro" id="IPR003594">
    <property type="entry name" value="HATPase_dom"/>
</dbReference>
<name>A0A553CTB3_9FLAO</name>
<evidence type="ECO:0000256" key="6">
    <source>
        <dbReference type="ARBA" id="ARBA00023012"/>
    </source>
</evidence>
<dbReference type="SUPFAM" id="SSF55874">
    <property type="entry name" value="ATPase domain of HSP90 chaperone/DNA topoisomerase II/histidine kinase"/>
    <property type="match status" value="1"/>
</dbReference>
<dbReference type="CDD" id="cd00082">
    <property type="entry name" value="HisKA"/>
    <property type="match status" value="1"/>
</dbReference>
<dbReference type="InterPro" id="IPR036890">
    <property type="entry name" value="HATPase_C_sf"/>
</dbReference>
<dbReference type="EMBL" id="VJZR01000001">
    <property type="protein sequence ID" value="TRX23753.1"/>
    <property type="molecule type" value="Genomic_DNA"/>
</dbReference>
<dbReference type="Gene3D" id="3.30.565.10">
    <property type="entry name" value="Histidine kinase-like ATPase, C-terminal domain"/>
    <property type="match status" value="1"/>
</dbReference>
<comment type="catalytic activity">
    <reaction evidence="1">
        <text>ATP + protein L-histidine = ADP + protein N-phospho-L-histidine.</text>
        <dbReference type="EC" id="2.7.13.3"/>
    </reaction>
</comment>
<dbReference type="PANTHER" id="PTHR43711:SF26">
    <property type="entry name" value="SENSOR HISTIDINE KINASE RCSC"/>
    <property type="match status" value="1"/>
</dbReference>
<dbReference type="SMART" id="SM00388">
    <property type="entry name" value="HisKA"/>
    <property type="match status" value="1"/>
</dbReference>
<dbReference type="Gene3D" id="3.30.450.20">
    <property type="entry name" value="PAS domain"/>
    <property type="match status" value="1"/>
</dbReference>
<organism evidence="11 12">
    <name type="scientific">Flavobacterium franklandianum</name>
    <dbReference type="NCBI Taxonomy" id="2594430"/>
    <lineage>
        <taxon>Bacteria</taxon>
        <taxon>Pseudomonadati</taxon>
        <taxon>Bacteroidota</taxon>
        <taxon>Flavobacteriia</taxon>
        <taxon>Flavobacteriales</taxon>
        <taxon>Flavobacteriaceae</taxon>
        <taxon>Flavobacterium</taxon>
    </lineage>
</organism>
<dbReference type="PROSITE" id="PS50112">
    <property type="entry name" value="PAS"/>
    <property type="match status" value="1"/>
</dbReference>
<evidence type="ECO:0000256" key="7">
    <source>
        <dbReference type="SAM" id="Coils"/>
    </source>
</evidence>
<dbReference type="InterPro" id="IPR004358">
    <property type="entry name" value="Sig_transdc_His_kin-like_C"/>
</dbReference>
<dbReference type="PRINTS" id="PR00344">
    <property type="entry name" value="BCTRLSENSOR"/>
</dbReference>
<evidence type="ECO:0000259" key="10">
    <source>
        <dbReference type="PROSITE" id="PS50113"/>
    </source>
</evidence>
<dbReference type="AlphaFoldDB" id="A0A553CTB3"/>
<dbReference type="Proteomes" id="UP000318585">
    <property type="component" value="Unassembled WGS sequence"/>
</dbReference>
<dbReference type="PROSITE" id="PS50113">
    <property type="entry name" value="PAC"/>
    <property type="match status" value="1"/>
</dbReference>
<dbReference type="CDD" id="cd00130">
    <property type="entry name" value="PAS"/>
    <property type="match status" value="1"/>
</dbReference>
<sequence>MELDFKTLYHHAPCGYLYTMEDGTLIDVNDTFLAFTGYSREEIIENKRFEDFLSIGGKIYYETHFAPLLHMRGEVSQISFDFIRKDETRFPVLINAIKQSANEKQHNYIQFIVLDITQRKQYEMELMNAKRKSDELLTQLSKVNAALTSNIQVIAEQSHQLEKLNATKDKFFSIVAHDLKSPLISLKSFSNLLIDHFDSFDKEDILTMSKQLNDSVDSTIKMADNLITWAMVQMGESQFNEETIKVKDITSNIFDVYQKVALEKGINVSFSVDDSLTIIGDKNQIEFIIRNLVNNAIKFTHKNGFVSLTAKSLPDGLVKISVSDSGVGISDEIKRELFSISKKQNTNGTDGENGTGLGLMLSYEFMKLNGGQIDIESSLGKGSTFHTKFKSGH</sequence>
<evidence type="ECO:0000256" key="1">
    <source>
        <dbReference type="ARBA" id="ARBA00000085"/>
    </source>
</evidence>
<keyword evidence="6" id="KW-0902">Two-component regulatory system</keyword>
<keyword evidence="4" id="KW-0808">Transferase</keyword>
<dbReference type="GO" id="GO:0000155">
    <property type="term" value="F:phosphorelay sensor kinase activity"/>
    <property type="evidence" value="ECO:0007669"/>
    <property type="project" value="InterPro"/>
</dbReference>
<dbReference type="Gene3D" id="1.10.287.130">
    <property type="match status" value="1"/>
</dbReference>
<dbReference type="InterPro" id="IPR005467">
    <property type="entry name" value="His_kinase_dom"/>
</dbReference>
<keyword evidence="3" id="KW-0597">Phosphoprotein</keyword>
<evidence type="ECO:0000259" key="8">
    <source>
        <dbReference type="PROSITE" id="PS50109"/>
    </source>
</evidence>
<reference evidence="11 12" key="1">
    <citation type="submission" date="2019-07" db="EMBL/GenBank/DDBJ databases">
        <title>Novel species of Flavobacterium.</title>
        <authorList>
            <person name="Liu Q."/>
            <person name="Xin Y.-H."/>
        </authorList>
    </citation>
    <scope>NUCLEOTIDE SEQUENCE [LARGE SCALE GENOMIC DNA]</scope>
    <source>
        <strain evidence="11 12">LB3P56</strain>
    </source>
</reference>
<feature type="domain" description="PAS" evidence="9">
    <location>
        <begin position="1"/>
        <end position="53"/>
    </location>
</feature>
<dbReference type="SUPFAM" id="SSF55785">
    <property type="entry name" value="PYP-like sensor domain (PAS domain)"/>
    <property type="match status" value="1"/>
</dbReference>
<keyword evidence="7" id="KW-0175">Coiled coil</keyword>
<protein>
    <recommendedName>
        <fullName evidence="2">histidine kinase</fullName>
        <ecNumber evidence="2">2.7.13.3</ecNumber>
    </recommendedName>
</protein>